<organism evidence="1">
    <name type="scientific">Staphylothermus marinus</name>
    <dbReference type="NCBI Taxonomy" id="2280"/>
    <lineage>
        <taxon>Archaea</taxon>
        <taxon>Thermoproteota</taxon>
        <taxon>Thermoprotei</taxon>
        <taxon>Desulfurococcales</taxon>
        <taxon>Desulfurococcaceae</taxon>
        <taxon>Staphylothermus</taxon>
    </lineage>
</organism>
<gene>
    <name evidence="1" type="ORF">ENU20_04330</name>
</gene>
<protein>
    <submittedName>
        <fullName evidence="1">Uncharacterized protein</fullName>
    </submittedName>
</protein>
<dbReference type="AlphaFoldDB" id="A0A7C4JMU7"/>
<proteinExistence type="predicted"/>
<sequence length="104" mass="12615">MVILTSKRTLRATFTMILSYSLKHKLFLPHDIMVYTHGLIRRGVVEDHWRDWIFFWKTPYSWRMDNDIYNLYMKGYLRKLCVGNICGFYTLTNKSIHYLKKSTL</sequence>
<name>A0A7C4JMU7_STAMA</name>
<accession>A0A7C4JMU7</accession>
<evidence type="ECO:0000313" key="1">
    <source>
        <dbReference type="EMBL" id="HGQ74283.1"/>
    </source>
</evidence>
<dbReference type="EMBL" id="DTBP01000031">
    <property type="protein sequence ID" value="HGQ74283.1"/>
    <property type="molecule type" value="Genomic_DNA"/>
</dbReference>
<reference evidence="1" key="1">
    <citation type="journal article" date="2020" name="mSystems">
        <title>Genome- and Community-Level Interaction Insights into Carbon Utilization and Element Cycling Functions of Hydrothermarchaeota in Hydrothermal Sediment.</title>
        <authorList>
            <person name="Zhou Z."/>
            <person name="Liu Y."/>
            <person name="Xu W."/>
            <person name="Pan J."/>
            <person name="Luo Z.H."/>
            <person name="Li M."/>
        </authorList>
    </citation>
    <scope>NUCLEOTIDE SEQUENCE [LARGE SCALE GENOMIC DNA]</scope>
    <source>
        <strain evidence="1">SpSt-648</strain>
    </source>
</reference>
<comment type="caution">
    <text evidence="1">The sequence shown here is derived from an EMBL/GenBank/DDBJ whole genome shotgun (WGS) entry which is preliminary data.</text>
</comment>